<evidence type="ECO:0000313" key="2">
    <source>
        <dbReference type="Proteomes" id="UP000005945"/>
    </source>
</evidence>
<evidence type="ECO:0000313" key="1">
    <source>
        <dbReference type="EMBL" id="EDP22221.1"/>
    </source>
</evidence>
<comment type="caution">
    <text evidence="1">The sequence shown here is derived from an EMBL/GenBank/DDBJ whole genome shotgun (WGS) entry which is preliminary data.</text>
</comment>
<gene>
    <name evidence="1" type="ORF">FAEPRAM212_01032</name>
</gene>
<sequence>MSTIRIQVSPFYRSFIKGSIDRQRARCLLPVRGCGGKIYFFQTKSKFAVDKGHPVC</sequence>
<reference evidence="1 2" key="1">
    <citation type="submission" date="2007-09" db="EMBL/GenBank/DDBJ databases">
        <title>Draft genome sequence of Faecalibacterium prausnitzii M21/2.</title>
        <authorList>
            <person name="Sudarsanam P."/>
            <person name="Ley R."/>
            <person name="Guruge J."/>
            <person name="Turnbaugh P.J."/>
            <person name="Mahowald M."/>
            <person name="Liep D."/>
            <person name="Gordon J."/>
        </authorList>
    </citation>
    <scope>NUCLEOTIDE SEQUENCE [LARGE SCALE GENOMIC DNA]</scope>
    <source>
        <strain evidence="1 2">M21/2</strain>
    </source>
</reference>
<name>A8S9E2_9FIRM</name>
<dbReference type="Proteomes" id="UP000005945">
    <property type="component" value="Unassembled WGS sequence"/>
</dbReference>
<proteinExistence type="predicted"/>
<protein>
    <submittedName>
        <fullName evidence="1">Uncharacterized protein</fullName>
    </submittedName>
</protein>
<dbReference type="HOGENOM" id="CLU_3007598_0_0_9"/>
<dbReference type="EMBL" id="ABED02000022">
    <property type="protein sequence ID" value="EDP22221.1"/>
    <property type="molecule type" value="Genomic_DNA"/>
</dbReference>
<organism evidence="1 2">
    <name type="scientific">Faecalibacterium prausnitzii M21/2</name>
    <dbReference type="NCBI Taxonomy" id="411485"/>
    <lineage>
        <taxon>Bacteria</taxon>
        <taxon>Bacillati</taxon>
        <taxon>Bacillota</taxon>
        <taxon>Clostridia</taxon>
        <taxon>Eubacteriales</taxon>
        <taxon>Oscillospiraceae</taxon>
        <taxon>Faecalibacterium</taxon>
    </lineage>
</organism>
<reference evidence="1 2" key="2">
    <citation type="submission" date="2007-09" db="EMBL/GenBank/DDBJ databases">
        <authorList>
            <person name="Fulton L."/>
            <person name="Clifton S."/>
            <person name="Fulton B."/>
            <person name="Xu J."/>
            <person name="Minx P."/>
            <person name="Pepin K.H."/>
            <person name="Johnson M."/>
            <person name="Thiruvilangam P."/>
            <person name="Bhonagiri V."/>
            <person name="Nash W.E."/>
            <person name="Mardis E.R."/>
            <person name="Wilson R.K."/>
        </authorList>
    </citation>
    <scope>NUCLEOTIDE SEQUENCE [LARGE SCALE GENOMIC DNA]</scope>
    <source>
        <strain evidence="1 2">M21/2</strain>
    </source>
</reference>
<dbReference type="AlphaFoldDB" id="A8S9E2"/>
<accession>A8S9E2</accession>